<dbReference type="Gene3D" id="3.40.50.1820">
    <property type="entry name" value="alpha/beta hydrolase"/>
    <property type="match status" value="1"/>
</dbReference>
<evidence type="ECO:0000256" key="4">
    <source>
        <dbReference type="ARBA" id="ARBA00023157"/>
    </source>
</evidence>
<evidence type="ECO:0000256" key="1">
    <source>
        <dbReference type="ARBA" id="ARBA00005964"/>
    </source>
</evidence>
<proteinExistence type="inferred from homology"/>
<dbReference type="ESTHER" id="strer-a0a0k0end9">
    <property type="family name" value="Cholinesterase-like"/>
</dbReference>
<dbReference type="InterPro" id="IPR050654">
    <property type="entry name" value="AChE-related_enzymes"/>
</dbReference>
<reference evidence="8" key="1">
    <citation type="submission" date="2015-08" db="UniProtKB">
        <authorList>
            <consortium name="WormBaseParasite"/>
        </authorList>
    </citation>
    <scope>IDENTIFICATION</scope>
</reference>
<dbReference type="WBParaSite" id="TCONS_00013453.p1">
    <property type="protein sequence ID" value="TCONS_00013453.p1"/>
    <property type="gene ID" value="XLOC_008097"/>
</dbReference>
<dbReference type="InterPro" id="IPR029058">
    <property type="entry name" value="AB_hydrolase_fold"/>
</dbReference>
<name>A0A0K0END9_STRER</name>
<dbReference type="SUPFAM" id="SSF53474">
    <property type="entry name" value="alpha/beta-Hydrolases"/>
    <property type="match status" value="1"/>
</dbReference>
<dbReference type="WBParaSite" id="SSTP_0001097600.1">
    <property type="protein sequence ID" value="SSTP_0001097600.1"/>
    <property type="gene ID" value="SSTP_0001097600"/>
</dbReference>
<feature type="chain" id="PRO_5005328327" evidence="5">
    <location>
        <begin position="17"/>
        <end position="569"/>
    </location>
</feature>
<dbReference type="GO" id="GO:0003990">
    <property type="term" value="F:acetylcholinesterase activity"/>
    <property type="evidence" value="ECO:0007669"/>
    <property type="project" value="TreeGrafter"/>
</dbReference>
<dbReference type="PANTHER" id="PTHR43918">
    <property type="entry name" value="ACETYLCHOLINESTERASE"/>
    <property type="match status" value="1"/>
</dbReference>
<dbReference type="STRING" id="6248.A0A0K0END9"/>
<feature type="signal peptide" evidence="5">
    <location>
        <begin position="1"/>
        <end position="16"/>
    </location>
</feature>
<keyword evidence="7" id="KW-1185">Reference proteome</keyword>
<keyword evidence="2" id="KW-0719">Serine esterase</keyword>
<dbReference type="GO" id="GO:0005886">
    <property type="term" value="C:plasma membrane"/>
    <property type="evidence" value="ECO:0007669"/>
    <property type="project" value="TreeGrafter"/>
</dbReference>
<evidence type="ECO:0000259" key="6">
    <source>
        <dbReference type="Pfam" id="PF00135"/>
    </source>
</evidence>
<accession>A0A0K0END9</accession>
<evidence type="ECO:0000256" key="3">
    <source>
        <dbReference type="ARBA" id="ARBA00022801"/>
    </source>
</evidence>
<dbReference type="InterPro" id="IPR000997">
    <property type="entry name" value="Cholinesterase"/>
</dbReference>
<dbReference type="PRINTS" id="PR00878">
    <property type="entry name" value="CHOLNESTRASE"/>
</dbReference>
<evidence type="ECO:0000256" key="2">
    <source>
        <dbReference type="ARBA" id="ARBA00022487"/>
    </source>
</evidence>
<keyword evidence="3" id="KW-0378">Hydrolase</keyword>
<evidence type="ECO:0000313" key="7">
    <source>
        <dbReference type="Proteomes" id="UP000035681"/>
    </source>
</evidence>
<dbReference type="Proteomes" id="UP000035681">
    <property type="component" value="Unplaced"/>
</dbReference>
<organism evidence="8">
    <name type="scientific">Strongyloides stercoralis</name>
    <name type="common">Threadworm</name>
    <dbReference type="NCBI Taxonomy" id="6248"/>
    <lineage>
        <taxon>Eukaryota</taxon>
        <taxon>Metazoa</taxon>
        <taxon>Ecdysozoa</taxon>
        <taxon>Nematoda</taxon>
        <taxon>Chromadorea</taxon>
        <taxon>Rhabditida</taxon>
        <taxon>Tylenchina</taxon>
        <taxon>Panagrolaimomorpha</taxon>
        <taxon>Strongyloidoidea</taxon>
        <taxon>Strongyloididae</taxon>
        <taxon>Strongyloides</taxon>
    </lineage>
</organism>
<dbReference type="GO" id="GO:0019695">
    <property type="term" value="P:choline metabolic process"/>
    <property type="evidence" value="ECO:0007669"/>
    <property type="project" value="TreeGrafter"/>
</dbReference>
<keyword evidence="5" id="KW-0732">Signal</keyword>
<sequence length="569" mass="65940">MIIFFLFFSILTQLSCLNFSIKTIYGNIRGLRSLSARSVVEFLGVPFALPPLKELRFKKPQQLTENYYGNEFKAYEYASPCMQTARKIHFRGLNDWYPKERDMSEDCLQLNMWVPENKTGAVIVFLFGGQYTTGSPSLLFYDGSILAEKTGTIVVNLNYRLGVFGFAYYKPNEKDGISGNLGLLDQQLGLKWVHNNIHLFGGDPKKVTLFGQGSGAAMATAHLFSSSSAHLFRRIIASSGTIVNRWATIKSRFAEENFEKLITRVKCNKVNLKDQILCMQNIDAIFLHSHASTIKNLKQYSFVETFIPVDKDNVFFKGNVNKQYQLRGLRKKNVDILIGKTAQEGSWFMPIILDDPMYGCKLDYGSCMILKRNNCYMNETQYNNSITLLANDYRLNRRGIKVIKKFCEKSQHCSLRDRVVSAFTDFYFNCDINRFAKYIKKEVNGNAYFYNFQIRSSSNPWPKWMGATHRYDLLYIFGHPFSHPEYYQSKELENERAYSEKIINIISGFVLRGEITREIDNLYATFKSKPNYENKFLIERVKSNLLDENNTCSSIKLIQKKYKIRNYQF</sequence>
<comment type="similarity">
    <text evidence="1">Belongs to the type-B carboxylesterase/lipase family.</text>
</comment>
<keyword evidence="4" id="KW-1015">Disulfide bond</keyword>
<dbReference type="AlphaFoldDB" id="A0A0K0END9"/>
<dbReference type="PANTHER" id="PTHR43918:SF15">
    <property type="entry name" value="CARBOXYLIC ESTER HYDROLASE"/>
    <property type="match status" value="1"/>
</dbReference>
<protein>
    <submittedName>
        <fullName evidence="8 9">Acetylcholinesterase</fullName>
    </submittedName>
</protein>
<dbReference type="Pfam" id="PF00135">
    <property type="entry name" value="COesterase"/>
    <property type="match status" value="1"/>
</dbReference>
<evidence type="ECO:0000256" key="5">
    <source>
        <dbReference type="SAM" id="SignalP"/>
    </source>
</evidence>
<evidence type="ECO:0000313" key="8">
    <source>
        <dbReference type="WBParaSite" id="SSTP_0001097600.1"/>
    </source>
</evidence>
<dbReference type="InterPro" id="IPR002018">
    <property type="entry name" value="CarbesteraseB"/>
</dbReference>
<feature type="domain" description="Carboxylesterase type B" evidence="6">
    <location>
        <begin position="20"/>
        <end position="531"/>
    </location>
</feature>
<dbReference type="GO" id="GO:0006581">
    <property type="term" value="P:acetylcholine catabolic process"/>
    <property type="evidence" value="ECO:0007669"/>
    <property type="project" value="TreeGrafter"/>
</dbReference>
<evidence type="ECO:0000313" key="9">
    <source>
        <dbReference type="WBParaSite" id="TCONS_00013453.p1"/>
    </source>
</evidence>
<dbReference type="GO" id="GO:0005615">
    <property type="term" value="C:extracellular space"/>
    <property type="evidence" value="ECO:0007669"/>
    <property type="project" value="TreeGrafter"/>
</dbReference>